<sequence>MAGIFSYVLKPGLPAHPDSSQYQAGQFSNVVALPQRSTWEGARLWWDFLFAKPDGTVPDRAIPVQAMSREGLMAASDNSVWRLGHSSLLFKLQGKFWLTDPVFSERASPVQWFGPKRWHAAPITLDALPPIEAVILSHDHYDHLDHDAILALQEKVSHFITPLGVGARLVAWGVPRHKVRELDWWQKARVGGIEFIATPAQHFSGRGLGDGNQTLWASWVIRGEGATLFFSGDSGYFDGFKEIGKRYGPFDMTFLETGAYDKRWEYVHMLPAQTAQAFHDLRGQWLYPIHNGTFDLAMHSWDDPLEQIVRLATEQQIPLTTPVMGEPLNVLIPHEGSAWWRD</sequence>
<protein>
    <submittedName>
        <fullName evidence="2">MBL fold metallo-hydrolase</fullName>
    </submittedName>
</protein>
<dbReference type="InterPro" id="IPR036866">
    <property type="entry name" value="RibonucZ/Hydroxyglut_hydro"/>
</dbReference>
<name>A0AAE9SAL0_9GAMM</name>
<dbReference type="InterPro" id="IPR001279">
    <property type="entry name" value="Metallo-B-lactamas"/>
</dbReference>
<keyword evidence="3" id="KW-1185">Reference proteome</keyword>
<dbReference type="SUPFAM" id="SSF56281">
    <property type="entry name" value="Metallo-hydrolase/oxidoreductase"/>
    <property type="match status" value="1"/>
</dbReference>
<dbReference type="EMBL" id="CP099717">
    <property type="protein sequence ID" value="USV55823.1"/>
    <property type="molecule type" value="Genomic_DNA"/>
</dbReference>
<dbReference type="RefSeq" id="WP_252994358.1">
    <property type="nucleotide sequence ID" value="NZ_CP099717.1"/>
</dbReference>
<feature type="domain" description="Metallo-beta-lactamase" evidence="1">
    <location>
        <begin position="98"/>
        <end position="290"/>
    </location>
</feature>
<reference evidence="2" key="1">
    <citation type="submission" date="2022-06" db="EMBL/GenBank/DDBJ databases">
        <title>Complete Genome of Aeromonas sp. Strain SOD01 Isolated from an Urban Freshwater Stream.</title>
        <authorList>
            <person name="Williams L.E."/>
            <person name="Brysgel T."/>
            <person name="Capestro E.M."/>
            <person name="Foltz G.V."/>
            <person name="Gardner A.E."/>
            <person name="Ingrassia J."/>
            <person name="Peterson E."/>
            <person name="Arruda J."/>
            <person name="Flaherty I."/>
            <person name="Hunt M."/>
            <person name="Pappas G."/>
            <person name="Ramsaran S."/>
            <person name="Rocha M."/>
        </authorList>
    </citation>
    <scope>NUCLEOTIDE SEQUENCE</scope>
    <source>
        <strain evidence="2">SOD01</strain>
    </source>
</reference>
<dbReference type="Gene3D" id="3.60.15.10">
    <property type="entry name" value="Ribonuclease Z/Hydroxyacylglutathione hydrolase-like"/>
    <property type="match status" value="1"/>
</dbReference>
<dbReference type="Pfam" id="PF12706">
    <property type="entry name" value="Lactamase_B_2"/>
    <property type="match status" value="1"/>
</dbReference>
<dbReference type="GO" id="GO:0005737">
    <property type="term" value="C:cytoplasm"/>
    <property type="evidence" value="ECO:0007669"/>
    <property type="project" value="TreeGrafter"/>
</dbReference>
<proteinExistence type="predicted"/>
<evidence type="ECO:0000259" key="1">
    <source>
        <dbReference type="Pfam" id="PF12706"/>
    </source>
</evidence>
<organism evidence="2 3">
    <name type="scientific">Aeromonas encheleia</name>
    <dbReference type="NCBI Taxonomy" id="73010"/>
    <lineage>
        <taxon>Bacteria</taxon>
        <taxon>Pseudomonadati</taxon>
        <taxon>Pseudomonadota</taxon>
        <taxon>Gammaproteobacteria</taxon>
        <taxon>Aeromonadales</taxon>
        <taxon>Aeromonadaceae</taxon>
        <taxon>Aeromonas</taxon>
    </lineage>
</organism>
<evidence type="ECO:0000313" key="2">
    <source>
        <dbReference type="EMBL" id="USV55823.1"/>
    </source>
</evidence>
<dbReference type="PANTHER" id="PTHR15032:SF4">
    <property type="entry name" value="N-ACYL-PHOSPHATIDYLETHANOLAMINE-HYDROLYZING PHOSPHOLIPASE D"/>
    <property type="match status" value="1"/>
</dbReference>
<evidence type="ECO:0000313" key="3">
    <source>
        <dbReference type="Proteomes" id="UP001056890"/>
    </source>
</evidence>
<dbReference type="Proteomes" id="UP001056890">
    <property type="component" value="Chromosome"/>
</dbReference>
<dbReference type="AlphaFoldDB" id="A0AAE9SAL0"/>
<dbReference type="PANTHER" id="PTHR15032">
    <property type="entry name" value="N-ACYL-PHOSPHATIDYLETHANOLAMINE-HYDROLYZING PHOSPHOLIPASE D"/>
    <property type="match status" value="1"/>
</dbReference>
<accession>A0AAE9SAL0</accession>
<gene>
    <name evidence="2" type="ORF">NHF51_10605</name>
</gene>